<dbReference type="SMART" id="SM00028">
    <property type="entry name" value="TPR"/>
    <property type="match status" value="5"/>
</dbReference>
<comment type="caution">
    <text evidence="3">The sequence shown here is derived from an EMBL/GenBank/DDBJ whole genome shotgun (WGS) entry which is preliminary data.</text>
</comment>
<sequence length="431" mass="49515">MAFVDLNLVGEAIRNYRKEKRLRLEDLADENISVSTISNIERGFAHVKQEKVNYLLHKLGIDIADLTVLEQNLQKKDEHISLQLTAMESWIACNEESKALTELNSIKVSDQHHFAAKVMFLKGKCHHRLGEWKKSVHAFYEAIRLSRMQEESSLLEAACYDELSRTAFGQNDLNQALAYVEKGLLIIREQSDIKFSLIRNKALYLFKQSKEAEALKLMKDNWHLLVEITKIDLILGFYQIRVKLLLSTGLWEEAHTFAEEGIDLAKRNEQYDALCVLWGDLGKIYASQRDYTLAEVCFRTSQVFEYHVKDKSALISAYTFYGKLLQEQKKYEMAGALLNKAISLGEKNHETSDLVRAYLAMGQVQLANDGAAEAMDYFHKARNLATEHHLPTLAYEAIFQIARVYQEIDSDKFIACTVEMYEMQMVMNSGK</sequence>
<dbReference type="InterPro" id="IPR001387">
    <property type="entry name" value="Cro/C1-type_HTH"/>
</dbReference>
<feature type="repeat" description="TPR" evidence="1">
    <location>
        <begin position="355"/>
        <end position="388"/>
    </location>
</feature>
<reference evidence="3 4" key="1">
    <citation type="submission" date="2019-12" db="EMBL/GenBank/DDBJ databases">
        <title>Whole-genome analyses of novel actinobacteria.</title>
        <authorList>
            <person name="Sahin N."/>
            <person name="Saygin H."/>
        </authorList>
    </citation>
    <scope>NUCLEOTIDE SEQUENCE [LARGE SCALE GENOMIC DNA]</scope>
    <source>
        <strain evidence="3 4">KC615</strain>
    </source>
</reference>
<dbReference type="RefSeq" id="WP_160802470.1">
    <property type="nucleotide sequence ID" value="NZ_WUUL01000011.1"/>
</dbReference>
<dbReference type="AlphaFoldDB" id="A0A6I4VYV0"/>
<evidence type="ECO:0000259" key="2">
    <source>
        <dbReference type="PROSITE" id="PS50943"/>
    </source>
</evidence>
<gene>
    <name evidence="3" type="ORF">GSM42_15665</name>
</gene>
<dbReference type="InterPro" id="IPR010982">
    <property type="entry name" value="Lambda_DNA-bd_dom_sf"/>
</dbReference>
<keyword evidence="4" id="KW-1185">Reference proteome</keyword>
<feature type="repeat" description="TPR" evidence="1">
    <location>
        <begin position="315"/>
        <end position="348"/>
    </location>
</feature>
<dbReference type="EMBL" id="WUUL01000011">
    <property type="protein sequence ID" value="MXQ55125.1"/>
    <property type="molecule type" value="Genomic_DNA"/>
</dbReference>
<dbReference type="Pfam" id="PF13181">
    <property type="entry name" value="TPR_8"/>
    <property type="match status" value="1"/>
</dbReference>
<dbReference type="SMART" id="SM00530">
    <property type="entry name" value="HTH_XRE"/>
    <property type="match status" value="1"/>
</dbReference>
<organism evidence="3 4">
    <name type="scientific">Shimazuella alba</name>
    <dbReference type="NCBI Taxonomy" id="2690964"/>
    <lineage>
        <taxon>Bacteria</taxon>
        <taxon>Bacillati</taxon>
        <taxon>Bacillota</taxon>
        <taxon>Bacilli</taxon>
        <taxon>Bacillales</taxon>
        <taxon>Thermoactinomycetaceae</taxon>
        <taxon>Shimazuella</taxon>
    </lineage>
</organism>
<name>A0A6I4VYV0_9BACL</name>
<evidence type="ECO:0000313" key="4">
    <source>
        <dbReference type="Proteomes" id="UP000430692"/>
    </source>
</evidence>
<dbReference type="SUPFAM" id="SSF47413">
    <property type="entry name" value="lambda repressor-like DNA-binding domains"/>
    <property type="match status" value="1"/>
</dbReference>
<keyword evidence="1" id="KW-0802">TPR repeat</keyword>
<dbReference type="GO" id="GO:0003677">
    <property type="term" value="F:DNA binding"/>
    <property type="evidence" value="ECO:0007669"/>
    <property type="project" value="InterPro"/>
</dbReference>
<evidence type="ECO:0000256" key="1">
    <source>
        <dbReference type="PROSITE-ProRule" id="PRU00339"/>
    </source>
</evidence>
<dbReference type="PROSITE" id="PS50005">
    <property type="entry name" value="TPR"/>
    <property type="match status" value="2"/>
</dbReference>
<feature type="domain" description="HTH cro/C1-type" evidence="2">
    <location>
        <begin position="13"/>
        <end position="66"/>
    </location>
</feature>
<dbReference type="PROSITE" id="PS50943">
    <property type="entry name" value="HTH_CROC1"/>
    <property type="match status" value="1"/>
</dbReference>
<dbReference type="PANTHER" id="PTHR37038">
    <property type="entry name" value="TRANSCRIPTIONAL REGULATOR-RELATED"/>
    <property type="match status" value="1"/>
</dbReference>
<dbReference type="Pfam" id="PF01381">
    <property type="entry name" value="HTH_3"/>
    <property type="match status" value="1"/>
</dbReference>
<dbReference type="Proteomes" id="UP000430692">
    <property type="component" value="Unassembled WGS sequence"/>
</dbReference>
<evidence type="ECO:0000313" key="3">
    <source>
        <dbReference type="EMBL" id="MXQ55125.1"/>
    </source>
</evidence>
<dbReference type="SUPFAM" id="SSF48452">
    <property type="entry name" value="TPR-like"/>
    <property type="match status" value="2"/>
</dbReference>
<proteinExistence type="predicted"/>
<dbReference type="InterPro" id="IPR019734">
    <property type="entry name" value="TPR_rpt"/>
</dbReference>
<dbReference type="InterPro" id="IPR011990">
    <property type="entry name" value="TPR-like_helical_dom_sf"/>
</dbReference>
<dbReference type="InterPro" id="IPR053163">
    <property type="entry name" value="HTH-type_regulator_Rgg"/>
</dbReference>
<protein>
    <submittedName>
        <fullName evidence="3">Helix-turn-helix domain-containing protein</fullName>
    </submittedName>
</protein>
<dbReference type="CDD" id="cd00093">
    <property type="entry name" value="HTH_XRE"/>
    <property type="match status" value="1"/>
</dbReference>
<dbReference type="Gene3D" id="1.10.260.40">
    <property type="entry name" value="lambda repressor-like DNA-binding domains"/>
    <property type="match status" value="1"/>
</dbReference>
<accession>A0A6I4VYV0</accession>
<dbReference type="Gene3D" id="1.25.40.10">
    <property type="entry name" value="Tetratricopeptide repeat domain"/>
    <property type="match status" value="2"/>
</dbReference>